<dbReference type="KEGG" id="bsan:CHH28_05595"/>
<reference evidence="3 4" key="1">
    <citation type="submission" date="2017-07" db="EMBL/GenBank/DDBJ databases">
        <title>Annotated genome sequence of Bacterioplanes sanyensis isolated from Red Sea.</title>
        <authorList>
            <person name="Rehman Z.U."/>
        </authorList>
    </citation>
    <scope>NUCLEOTIDE SEQUENCE [LARGE SCALE GENOMIC DNA]</scope>
    <source>
        <strain evidence="3 4">NV9</strain>
    </source>
</reference>
<dbReference type="GO" id="GO:0016887">
    <property type="term" value="F:ATP hydrolysis activity"/>
    <property type="evidence" value="ECO:0007669"/>
    <property type="project" value="InterPro"/>
</dbReference>
<dbReference type="Proteomes" id="UP000202440">
    <property type="component" value="Chromosome"/>
</dbReference>
<dbReference type="Pfam" id="PF17863">
    <property type="entry name" value="AAA_lid_2"/>
    <property type="match status" value="1"/>
</dbReference>
<keyword evidence="4" id="KW-1185">Reference proteome</keyword>
<evidence type="ECO:0000259" key="2">
    <source>
        <dbReference type="Pfam" id="PF17863"/>
    </source>
</evidence>
<dbReference type="Gene3D" id="1.10.8.80">
    <property type="entry name" value="Magnesium chelatase subunit I, C-Terminal domain"/>
    <property type="match status" value="1"/>
</dbReference>
<gene>
    <name evidence="3" type="ORF">CHH28_05595</name>
</gene>
<accession>A0A222FP87</accession>
<dbReference type="InterPro" id="IPR027417">
    <property type="entry name" value="P-loop_NTPase"/>
</dbReference>
<proteinExistence type="predicted"/>
<dbReference type="Gene3D" id="3.40.50.300">
    <property type="entry name" value="P-loop containing nucleotide triphosphate hydrolases"/>
    <property type="match status" value="1"/>
</dbReference>
<dbReference type="InterPro" id="IPR011703">
    <property type="entry name" value="ATPase_AAA-3"/>
</dbReference>
<feature type="domain" description="ChlI/MoxR AAA lid" evidence="2">
    <location>
        <begin position="224"/>
        <end position="288"/>
    </location>
</feature>
<feature type="domain" description="ATPase AAA-3" evidence="1">
    <location>
        <begin position="32"/>
        <end position="162"/>
    </location>
</feature>
<protein>
    <submittedName>
        <fullName evidence="3">AAA family ATPase</fullName>
    </submittedName>
</protein>
<dbReference type="InterPro" id="IPR050764">
    <property type="entry name" value="CbbQ/NirQ/NorQ/GpvN"/>
</dbReference>
<dbReference type="PANTHER" id="PTHR42759:SF5">
    <property type="entry name" value="METHANOL DEHYDROGENASE REGULATOR"/>
    <property type="match status" value="1"/>
</dbReference>
<sequence length="323" mass="35418">MIHQLQQALASVVQTEPATLRLVMVCLLSRGHLLLEDAPGLGKTTLARALGKALSLKMKRIQCTPDLMPTDITGISVYNTEEHQFHFMPGPVFSHLLLADEINRATPRTQSALLEAMAEGTVTADRKTYTLPKPFMVMATQNPVEFSGTFPLPEAQLDRFFMRLSLGYPNEDQEVALMLAQQQGHPLDQIKPLFNETQVLALQGQVDKVTLSEPMARYISQLVRATREHVGVKLGASPRGSLALMQAARALALLNGKNAVTPALVKPLLEPILAHRILFRDATLQRAEGRQEFWQQLLASVAVPDYAADDKASDAAPKADTTA</sequence>
<organism evidence="3 4">
    <name type="scientific">Bacterioplanes sanyensis</name>
    <dbReference type="NCBI Taxonomy" id="1249553"/>
    <lineage>
        <taxon>Bacteria</taxon>
        <taxon>Pseudomonadati</taxon>
        <taxon>Pseudomonadota</taxon>
        <taxon>Gammaproteobacteria</taxon>
        <taxon>Oceanospirillales</taxon>
        <taxon>Oceanospirillaceae</taxon>
        <taxon>Bacterioplanes</taxon>
    </lineage>
</organism>
<dbReference type="CDD" id="cd00009">
    <property type="entry name" value="AAA"/>
    <property type="match status" value="1"/>
</dbReference>
<evidence type="ECO:0000259" key="1">
    <source>
        <dbReference type="Pfam" id="PF07726"/>
    </source>
</evidence>
<dbReference type="PIRSF" id="PIRSF002849">
    <property type="entry name" value="AAA_ATPase_chaperone_MoxR_prd"/>
    <property type="match status" value="1"/>
</dbReference>
<dbReference type="OrthoDB" id="9808397at2"/>
<dbReference type="AlphaFoldDB" id="A0A222FP87"/>
<dbReference type="SUPFAM" id="SSF52540">
    <property type="entry name" value="P-loop containing nucleoside triphosphate hydrolases"/>
    <property type="match status" value="1"/>
</dbReference>
<dbReference type="EMBL" id="CP022530">
    <property type="protein sequence ID" value="ASP40835.1"/>
    <property type="molecule type" value="Genomic_DNA"/>
</dbReference>
<dbReference type="InterPro" id="IPR041628">
    <property type="entry name" value="ChlI/MoxR_AAA_lid"/>
</dbReference>
<evidence type="ECO:0000313" key="3">
    <source>
        <dbReference type="EMBL" id="ASP40835.1"/>
    </source>
</evidence>
<evidence type="ECO:0000313" key="4">
    <source>
        <dbReference type="Proteomes" id="UP000202440"/>
    </source>
</evidence>
<dbReference type="GO" id="GO:0005524">
    <property type="term" value="F:ATP binding"/>
    <property type="evidence" value="ECO:0007669"/>
    <property type="project" value="InterPro"/>
</dbReference>
<dbReference type="Pfam" id="PF07726">
    <property type="entry name" value="AAA_3"/>
    <property type="match status" value="1"/>
</dbReference>
<name>A0A222FP87_9GAMM</name>
<dbReference type="PANTHER" id="PTHR42759">
    <property type="entry name" value="MOXR FAMILY PROTEIN"/>
    <property type="match status" value="1"/>
</dbReference>